<reference evidence="1 2" key="1">
    <citation type="submission" date="2018-08" db="EMBL/GenBank/DDBJ databases">
        <title>The draft genome of Acinetobacter sichuanensis strain WCHAc060041.</title>
        <authorList>
            <person name="Qin J."/>
            <person name="Feng Y."/>
            <person name="Zong Z."/>
        </authorList>
    </citation>
    <scope>NUCLEOTIDE SEQUENCE [LARGE SCALE GENOMIC DNA]</scope>
    <source>
        <strain evidence="1 2">WCHAc060041</strain>
    </source>
</reference>
<organism evidence="1 2">
    <name type="scientific">Acinetobacter sichuanensis</name>
    <dbReference type="NCBI Taxonomy" id="2136183"/>
    <lineage>
        <taxon>Bacteria</taxon>
        <taxon>Pseudomonadati</taxon>
        <taxon>Pseudomonadota</taxon>
        <taxon>Gammaproteobacteria</taxon>
        <taxon>Moraxellales</taxon>
        <taxon>Moraxellaceae</taxon>
        <taxon>Acinetobacter</taxon>
    </lineage>
</organism>
<dbReference type="Proteomes" id="UP000240957">
    <property type="component" value="Unassembled WGS sequence"/>
</dbReference>
<proteinExistence type="predicted"/>
<protein>
    <submittedName>
        <fullName evidence="1">Uncharacterized protein</fullName>
    </submittedName>
</protein>
<name>A0A371YUX6_9GAMM</name>
<accession>A0A371YUX6</accession>
<dbReference type="EMBL" id="PYIX02000002">
    <property type="protein sequence ID" value="RFC85275.1"/>
    <property type="molecule type" value="Genomic_DNA"/>
</dbReference>
<evidence type="ECO:0000313" key="2">
    <source>
        <dbReference type="Proteomes" id="UP000240957"/>
    </source>
</evidence>
<sequence>MSPLGEGSWTNPSPNKGFLFLFIPEKEGITYANKSKFSVVYAAVQINLLFKNSYFTSFKLLILFTRR</sequence>
<dbReference type="AlphaFoldDB" id="A0A371YUX6"/>
<comment type="caution">
    <text evidence="1">The sequence shown here is derived from an EMBL/GenBank/DDBJ whole genome shotgun (WGS) entry which is preliminary data.</text>
</comment>
<evidence type="ECO:0000313" key="1">
    <source>
        <dbReference type="EMBL" id="RFC85275.1"/>
    </source>
</evidence>
<gene>
    <name evidence="1" type="ORF">C9E89_002505</name>
</gene>